<gene>
    <name evidence="5 9" type="primary">ftsA</name>
    <name evidence="9" type="ORF">F3059_11920</name>
</gene>
<keyword evidence="1 5" id="KW-1003">Cell membrane</keyword>
<keyword evidence="3 5" id="KW-0472">Membrane</keyword>
<dbReference type="AlphaFoldDB" id="A0A6N6M7S3"/>
<dbReference type="PANTHER" id="PTHR32432:SF4">
    <property type="entry name" value="CELL DIVISION PROTEIN FTSA"/>
    <property type="match status" value="1"/>
</dbReference>
<evidence type="ECO:0000313" key="10">
    <source>
        <dbReference type="Proteomes" id="UP000435357"/>
    </source>
</evidence>
<dbReference type="InterPro" id="IPR003494">
    <property type="entry name" value="SHS2_FtsA"/>
</dbReference>
<dbReference type="EMBL" id="WACR01000010">
    <property type="protein sequence ID" value="KAB1062885.1"/>
    <property type="molecule type" value="Genomic_DNA"/>
</dbReference>
<dbReference type="InterPro" id="IPR050696">
    <property type="entry name" value="FtsA/MreB"/>
</dbReference>
<comment type="caution">
    <text evidence="9">The sequence shown here is derived from an EMBL/GenBank/DDBJ whole genome shotgun (WGS) entry which is preliminary data.</text>
</comment>
<dbReference type="Proteomes" id="UP000435357">
    <property type="component" value="Unassembled WGS sequence"/>
</dbReference>
<evidence type="ECO:0000256" key="3">
    <source>
        <dbReference type="ARBA" id="ARBA00023136"/>
    </source>
</evidence>
<proteinExistence type="inferred from homology"/>
<dbReference type="Gene3D" id="3.30.420.40">
    <property type="match status" value="2"/>
</dbReference>
<keyword evidence="2 5" id="KW-0132">Cell division</keyword>
<evidence type="ECO:0000256" key="7">
    <source>
        <dbReference type="SAM" id="MobiDB-lite"/>
    </source>
</evidence>
<evidence type="ECO:0000256" key="1">
    <source>
        <dbReference type="ARBA" id="ARBA00022475"/>
    </source>
</evidence>
<dbReference type="GO" id="GO:0032153">
    <property type="term" value="C:cell division site"/>
    <property type="evidence" value="ECO:0007669"/>
    <property type="project" value="UniProtKB-UniRule"/>
</dbReference>
<sequence length="430" mass="46882">MDQQDEIIVGLDIGTTKIAALVGRKNEHGKLEILGMGKTESIGVNRGVVTHISPTVDAITKAVEEAEEKSGVKINVVNVGIAGQHIRSLQHRGVKMRSSYEDEITQADIDDLINDMYKLVMLPGERIIDVLPQEFTVDNEQGIQDPIGMSGGRLEANFHIITGEIAAAKNIYKCVTKAGLEVANLILEPLASSDAVLSSEEKEAGVVLVDIGGGTTDVAIFKEGIIRHTAVIPFGGNIITEDIKEGCTIIKKQAEQLKIKFGSALADHTSAHEIVAIPGLRGREPKEISVQNLAHIIQARMEEIIEQIYYEIKNSGFENKLIAGIVITGGGAQMKHISQLFEFMTGMDTRIGYPTEHLVKGSDEVTSPSFSTGAGLILKGYERLEKTNQPESEKETEESSDEQPKMKRGMSGFFNIIKEKSREFFDDGNV</sequence>
<feature type="domain" description="SHS2" evidence="8">
    <location>
        <begin position="8"/>
        <end position="196"/>
    </location>
</feature>
<dbReference type="Pfam" id="PF02491">
    <property type="entry name" value="SHS2_FTSA"/>
    <property type="match status" value="1"/>
</dbReference>
<evidence type="ECO:0000256" key="6">
    <source>
        <dbReference type="PIRNR" id="PIRNR003101"/>
    </source>
</evidence>
<evidence type="ECO:0000259" key="8">
    <source>
        <dbReference type="SMART" id="SM00842"/>
    </source>
</evidence>
<dbReference type="InterPro" id="IPR043129">
    <property type="entry name" value="ATPase_NBD"/>
</dbReference>
<keyword evidence="4 5" id="KW-0131">Cell cycle</keyword>
<protein>
    <recommendedName>
        <fullName evidence="5 6">Cell division protein FtsA</fullName>
    </recommendedName>
</protein>
<dbReference type="PANTHER" id="PTHR32432">
    <property type="entry name" value="CELL DIVISION PROTEIN FTSA-RELATED"/>
    <property type="match status" value="1"/>
</dbReference>
<reference evidence="9 10" key="1">
    <citation type="submission" date="2019-09" db="EMBL/GenBank/DDBJ databases">
        <title>Genomes of Cryomorphaceae.</title>
        <authorList>
            <person name="Bowman J.P."/>
        </authorList>
    </citation>
    <scope>NUCLEOTIDE SEQUENCE [LARGE SCALE GENOMIC DNA]</scope>
    <source>
        <strain evidence="9 10">KCTC 52047</strain>
    </source>
</reference>
<dbReference type="GO" id="GO:0043093">
    <property type="term" value="P:FtsZ-dependent cytokinesis"/>
    <property type="evidence" value="ECO:0007669"/>
    <property type="project" value="UniProtKB-UniRule"/>
</dbReference>
<dbReference type="GO" id="GO:0009898">
    <property type="term" value="C:cytoplasmic side of plasma membrane"/>
    <property type="evidence" value="ECO:0007669"/>
    <property type="project" value="UniProtKB-UniRule"/>
</dbReference>
<name>A0A6N6M7S3_9FLAO</name>
<dbReference type="CDD" id="cd24048">
    <property type="entry name" value="ASKHA_NBD_FtsA"/>
    <property type="match status" value="1"/>
</dbReference>
<dbReference type="OrthoDB" id="9768127at2"/>
<dbReference type="Pfam" id="PF14450">
    <property type="entry name" value="FtsA"/>
    <property type="match status" value="1"/>
</dbReference>
<evidence type="ECO:0000313" key="9">
    <source>
        <dbReference type="EMBL" id="KAB1062885.1"/>
    </source>
</evidence>
<evidence type="ECO:0000256" key="5">
    <source>
        <dbReference type="HAMAP-Rule" id="MF_02033"/>
    </source>
</evidence>
<dbReference type="SUPFAM" id="SSF53067">
    <property type="entry name" value="Actin-like ATPase domain"/>
    <property type="match status" value="2"/>
</dbReference>
<dbReference type="SMART" id="SM00842">
    <property type="entry name" value="FtsA"/>
    <property type="match status" value="1"/>
</dbReference>
<accession>A0A6N6M7S3</accession>
<dbReference type="RefSeq" id="WP_151169556.1">
    <property type="nucleotide sequence ID" value="NZ_WACR01000010.1"/>
</dbReference>
<dbReference type="NCBIfam" id="TIGR01174">
    <property type="entry name" value="ftsA"/>
    <property type="match status" value="1"/>
</dbReference>
<evidence type="ECO:0000256" key="4">
    <source>
        <dbReference type="ARBA" id="ARBA00023306"/>
    </source>
</evidence>
<dbReference type="InterPro" id="IPR020823">
    <property type="entry name" value="Cell_div_FtsA"/>
</dbReference>
<keyword evidence="10" id="KW-1185">Reference proteome</keyword>
<dbReference type="Gene3D" id="3.30.1490.110">
    <property type="match status" value="1"/>
</dbReference>
<feature type="region of interest" description="Disordered" evidence="7">
    <location>
        <begin position="385"/>
        <end position="412"/>
    </location>
</feature>
<evidence type="ECO:0000256" key="2">
    <source>
        <dbReference type="ARBA" id="ARBA00022618"/>
    </source>
</evidence>
<dbReference type="HAMAP" id="MF_02033">
    <property type="entry name" value="FtsA"/>
    <property type="match status" value="1"/>
</dbReference>
<comment type="function">
    <text evidence="5 6">Cell division protein that is involved in the assembly of the Z ring. May serve as a membrane anchor for the Z ring.</text>
</comment>
<organism evidence="9 10">
    <name type="scientific">Salibacter halophilus</name>
    <dbReference type="NCBI Taxonomy" id="1803916"/>
    <lineage>
        <taxon>Bacteria</taxon>
        <taxon>Pseudomonadati</taxon>
        <taxon>Bacteroidota</taxon>
        <taxon>Flavobacteriia</taxon>
        <taxon>Flavobacteriales</taxon>
        <taxon>Salibacteraceae</taxon>
        <taxon>Salibacter</taxon>
    </lineage>
</organism>
<comment type="subcellular location">
    <subcellularLocation>
        <location evidence="5">Cell membrane</location>
        <topology evidence="5">Peripheral membrane protein</topology>
        <orientation evidence="5">Cytoplasmic side</orientation>
    </subcellularLocation>
    <text evidence="5">Localizes to the Z ring in an FtsZ-dependent manner. Targeted to the membrane through a conserved C-terminal amphipathic helix.</text>
</comment>
<comment type="similarity">
    <text evidence="5 6">Belongs to the FtsA/MreB family.</text>
</comment>
<dbReference type="PIRSF" id="PIRSF003101">
    <property type="entry name" value="FtsA"/>
    <property type="match status" value="1"/>
</dbReference>
<comment type="subunit">
    <text evidence="5">Self-interacts. Interacts with FtsZ.</text>
</comment>